<dbReference type="GO" id="GO:0005524">
    <property type="term" value="F:ATP binding"/>
    <property type="evidence" value="ECO:0007669"/>
    <property type="project" value="InterPro"/>
</dbReference>
<dbReference type="SMART" id="SM00278">
    <property type="entry name" value="HhH1"/>
    <property type="match status" value="2"/>
</dbReference>
<dbReference type="SUPFAM" id="SSF50249">
    <property type="entry name" value="Nucleic acid-binding proteins"/>
    <property type="match status" value="1"/>
</dbReference>
<proteinExistence type="inferred from homology"/>
<feature type="domain" description="Helix-hairpin-helix DNA-binding motif class 1" evidence="7">
    <location>
        <begin position="135"/>
        <end position="154"/>
    </location>
</feature>
<feature type="domain" description="Helix-hairpin-helix DNA-binding motif class 1" evidence="7">
    <location>
        <begin position="100"/>
        <end position="119"/>
    </location>
</feature>
<dbReference type="SUPFAM" id="SSF47781">
    <property type="entry name" value="RuvA domain 2-like"/>
    <property type="match status" value="1"/>
</dbReference>
<dbReference type="GO" id="GO:0009378">
    <property type="term" value="F:four-way junction helicase activity"/>
    <property type="evidence" value="ECO:0007669"/>
    <property type="project" value="InterPro"/>
</dbReference>
<evidence type="ECO:0000256" key="2">
    <source>
        <dbReference type="ARBA" id="ARBA00022763"/>
    </source>
</evidence>
<reference evidence="8" key="1">
    <citation type="submission" date="2020-01" db="EMBL/GenBank/DDBJ databases">
        <authorList>
            <person name="Meier V. D."/>
            <person name="Meier V D."/>
        </authorList>
    </citation>
    <scope>NUCLEOTIDE SEQUENCE</scope>
    <source>
        <strain evidence="8">HLG_WM_MAG_04</strain>
    </source>
</reference>
<dbReference type="GO" id="GO:0048476">
    <property type="term" value="C:Holliday junction resolvase complex"/>
    <property type="evidence" value="ECO:0007669"/>
    <property type="project" value="UniProtKB-UniRule"/>
</dbReference>
<protein>
    <recommendedName>
        <fullName evidence="6">Holliday junction branch migration complex subunit RuvA</fullName>
    </recommendedName>
</protein>
<evidence type="ECO:0000256" key="1">
    <source>
        <dbReference type="ARBA" id="ARBA00022490"/>
    </source>
</evidence>
<dbReference type="GO" id="GO:0000400">
    <property type="term" value="F:four-way junction DNA binding"/>
    <property type="evidence" value="ECO:0007669"/>
    <property type="project" value="UniProtKB-UniRule"/>
</dbReference>
<keyword evidence="4 6" id="KW-0233">DNA recombination</keyword>
<dbReference type="InterPro" id="IPR003583">
    <property type="entry name" value="Hlx-hairpin-Hlx_DNA-bd_motif"/>
</dbReference>
<dbReference type="HAMAP" id="MF_00031">
    <property type="entry name" value="DNA_HJ_migration_RuvA"/>
    <property type="match status" value="1"/>
</dbReference>
<keyword evidence="8" id="KW-0347">Helicase</keyword>
<name>A0A6S6SL60_9BACT</name>
<evidence type="ECO:0000313" key="8">
    <source>
        <dbReference type="EMBL" id="CAA6805919.1"/>
    </source>
</evidence>
<dbReference type="GO" id="GO:0009379">
    <property type="term" value="C:Holliday junction helicase complex"/>
    <property type="evidence" value="ECO:0007669"/>
    <property type="project" value="InterPro"/>
</dbReference>
<evidence type="ECO:0000259" key="7">
    <source>
        <dbReference type="SMART" id="SM00278"/>
    </source>
</evidence>
<comment type="similarity">
    <text evidence="6">Belongs to the RuvA family.</text>
</comment>
<organism evidence="8">
    <name type="scientific">uncultured Sulfurovum sp</name>
    <dbReference type="NCBI Taxonomy" id="269237"/>
    <lineage>
        <taxon>Bacteria</taxon>
        <taxon>Pseudomonadati</taxon>
        <taxon>Campylobacterota</taxon>
        <taxon>Epsilonproteobacteria</taxon>
        <taxon>Campylobacterales</taxon>
        <taxon>Sulfurovaceae</taxon>
        <taxon>Sulfurovum</taxon>
        <taxon>environmental samples</taxon>
    </lineage>
</organism>
<comment type="domain">
    <text evidence="6">Has three domains with a flexible linker between the domains II and III and assumes an 'L' shape. Domain III is highly mobile and contacts RuvB.</text>
</comment>
<comment type="subunit">
    <text evidence="6">Homotetramer. Forms an RuvA(8)-RuvB(12)-Holliday junction (HJ) complex. HJ DNA is sandwiched between 2 RuvA tetramers; dsDNA enters through RuvA and exits via RuvB. An RuvB hexamer assembles on each DNA strand where it exits the tetramer. Each RuvB hexamer is contacted by two RuvA subunits (via domain III) on 2 adjacent RuvB subunits; this complex drives branch migration. In the full resolvosome a probable DNA-RuvA(4)-RuvB(12)-RuvC(2) complex forms which resolves the HJ.</text>
</comment>
<comment type="function">
    <text evidence="6">The RuvA-RuvB-RuvC complex processes Holliday junction (HJ) DNA during genetic recombination and DNA repair, while the RuvA-RuvB complex plays an important role in the rescue of blocked DNA replication forks via replication fork reversal (RFR). RuvA specifically binds to HJ cruciform DNA, conferring on it an open structure. The RuvB hexamer acts as an ATP-dependent pump, pulling dsDNA into and through the RuvAB complex. HJ branch migration allows RuvC to scan DNA until it finds its consensus sequence, where it cleaves and resolves the cruciform DNA.</text>
</comment>
<evidence type="ECO:0000256" key="5">
    <source>
        <dbReference type="ARBA" id="ARBA00023204"/>
    </source>
</evidence>
<dbReference type="InterPro" id="IPR036267">
    <property type="entry name" value="RuvA_C_sf"/>
</dbReference>
<dbReference type="InterPro" id="IPR013849">
    <property type="entry name" value="DNA_helicase_Holl-junc_RuvA_I"/>
</dbReference>
<dbReference type="NCBIfam" id="TIGR00084">
    <property type="entry name" value="ruvA"/>
    <property type="match status" value="1"/>
</dbReference>
<dbReference type="Pfam" id="PF07499">
    <property type="entry name" value="RuvA_C"/>
    <property type="match status" value="1"/>
</dbReference>
<dbReference type="InterPro" id="IPR012340">
    <property type="entry name" value="NA-bd_OB-fold"/>
</dbReference>
<dbReference type="Pfam" id="PF14520">
    <property type="entry name" value="HHH_5"/>
    <property type="match status" value="1"/>
</dbReference>
<dbReference type="SUPFAM" id="SSF46929">
    <property type="entry name" value="DNA helicase RuvA subunit, C-terminal domain"/>
    <property type="match status" value="1"/>
</dbReference>
<keyword evidence="2 6" id="KW-0227">DNA damage</keyword>
<keyword evidence="8" id="KW-0067">ATP-binding</keyword>
<dbReference type="InterPro" id="IPR010994">
    <property type="entry name" value="RuvA_2-like"/>
</dbReference>
<keyword evidence="5 6" id="KW-0234">DNA repair</keyword>
<comment type="subcellular location">
    <subcellularLocation>
        <location evidence="6">Cytoplasm</location>
    </subcellularLocation>
</comment>
<sequence>MIKMIILDIVCAIRLKWLYFLQLKDEEMRMIVGIEGTVEKQDPTFVHLNVNGLIYEVNISVNTSNSINENKLKLLVTQIIREDANLLFGFMEVNEKKMFDTLIKINGVGPKVAMATCSTFVPATFARIVADKDVGLLKRVPGIGPKAASRILVELADFIVDANSDTSILNNGMSDAILALESLGFKKDQIQKALAGATGDTASLVKQGLKKLQRL</sequence>
<accession>A0A6S6SL60</accession>
<dbReference type="Gene3D" id="2.40.50.140">
    <property type="entry name" value="Nucleic acid-binding proteins"/>
    <property type="match status" value="1"/>
</dbReference>
<dbReference type="GO" id="GO:0005737">
    <property type="term" value="C:cytoplasm"/>
    <property type="evidence" value="ECO:0007669"/>
    <property type="project" value="UniProtKB-SubCell"/>
</dbReference>
<dbReference type="InterPro" id="IPR000085">
    <property type="entry name" value="RuvA"/>
</dbReference>
<dbReference type="CDD" id="cd14332">
    <property type="entry name" value="UBA_RuvA_C"/>
    <property type="match status" value="1"/>
</dbReference>
<evidence type="ECO:0000256" key="4">
    <source>
        <dbReference type="ARBA" id="ARBA00023172"/>
    </source>
</evidence>
<dbReference type="AlphaFoldDB" id="A0A6S6SL60"/>
<comment type="caution">
    <text evidence="6">Lacks conserved residue(s) required for the propagation of feature annotation.</text>
</comment>
<keyword evidence="3 6" id="KW-0238">DNA-binding</keyword>
<keyword evidence="8" id="KW-0378">Hydrolase</keyword>
<dbReference type="GO" id="GO:0006281">
    <property type="term" value="P:DNA repair"/>
    <property type="evidence" value="ECO:0007669"/>
    <property type="project" value="UniProtKB-UniRule"/>
</dbReference>
<keyword evidence="1 6" id="KW-0963">Cytoplasm</keyword>
<dbReference type="GO" id="GO:0006310">
    <property type="term" value="P:DNA recombination"/>
    <property type="evidence" value="ECO:0007669"/>
    <property type="project" value="UniProtKB-UniRule"/>
</dbReference>
<evidence type="ECO:0000256" key="3">
    <source>
        <dbReference type="ARBA" id="ARBA00023125"/>
    </source>
</evidence>
<dbReference type="Pfam" id="PF01330">
    <property type="entry name" value="RuvA_N"/>
    <property type="match status" value="1"/>
</dbReference>
<evidence type="ECO:0000256" key="6">
    <source>
        <dbReference type="HAMAP-Rule" id="MF_00031"/>
    </source>
</evidence>
<dbReference type="InterPro" id="IPR011114">
    <property type="entry name" value="RuvA_C"/>
</dbReference>
<keyword evidence="8" id="KW-0547">Nucleotide-binding</keyword>
<feature type="region of interest" description="Domain III" evidence="6">
    <location>
        <begin position="173"/>
        <end position="215"/>
    </location>
</feature>
<dbReference type="EMBL" id="CACVAX010000013">
    <property type="protein sequence ID" value="CAA6805919.1"/>
    <property type="molecule type" value="Genomic_DNA"/>
</dbReference>
<dbReference type="Gene3D" id="1.10.8.10">
    <property type="entry name" value="DNA helicase RuvA subunit, C-terminal domain"/>
    <property type="match status" value="1"/>
</dbReference>
<dbReference type="Gene3D" id="1.10.150.20">
    <property type="entry name" value="5' to 3' exonuclease, C-terminal subdomain"/>
    <property type="match status" value="1"/>
</dbReference>
<gene>
    <name evidence="6" type="primary">ruvA</name>
    <name evidence="8" type="ORF">HELGO_WM3132</name>
</gene>